<dbReference type="AlphaFoldDB" id="A0AAD4QLL5"/>
<reference evidence="1" key="1">
    <citation type="journal article" date="2022" name="New Phytol.">
        <title>Evolutionary transition to the ectomycorrhizal habit in the genomes of a hyperdiverse lineage of mushroom-forming fungi.</title>
        <authorList>
            <person name="Looney B."/>
            <person name="Miyauchi S."/>
            <person name="Morin E."/>
            <person name="Drula E."/>
            <person name="Courty P.E."/>
            <person name="Kohler A."/>
            <person name="Kuo A."/>
            <person name="LaButti K."/>
            <person name="Pangilinan J."/>
            <person name="Lipzen A."/>
            <person name="Riley R."/>
            <person name="Andreopoulos W."/>
            <person name="He G."/>
            <person name="Johnson J."/>
            <person name="Nolan M."/>
            <person name="Tritt A."/>
            <person name="Barry K.W."/>
            <person name="Grigoriev I.V."/>
            <person name="Nagy L.G."/>
            <person name="Hibbett D."/>
            <person name="Henrissat B."/>
            <person name="Matheny P.B."/>
            <person name="Labbe J."/>
            <person name="Martin F.M."/>
        </authorList>
    </citation>
    <scope>NUCLEOTIDE SEQUENCE</scope>
    <source>
        <strain evidence="1">BPL690</strain>
    </source>
</reference>
<gene>
    <name evidence="1" type="ORF">B0F90DRAFT_1743003</name>
</gene>
<comment type="caution">
    <text evidence="1">The sequence shown here is derived from an EMBL/GenBank/DDBJ whole genome shotgun (WGS) entry which is preliminary data.</text>
</comment>
<keyword evidence="2" id="KW-1185">Reference proteome</keyword>
<accession>A0AAD4QLL5</accession>
<organism evidence="1 2">
    <name type="scientific">Multifurca ochricompacta</name>
    <dbReference type="NCBI Taxonomy" id="376703"/>
    <lineage>
        <taxon>Eukaryota</taxon>
        <taxon>Fungi</taxon>
        <taxon>Dikarya</taxon>
        <taxon>Basidiomycota</taxon>
        <taxon>Agaricomycotina</taxon>
        <taxon>Agaricomycetes</taxon>
        <taxon>Russulales</taxon>
        <taxon>Russulaceae</taxon>
        <taxon>Multifurca</taxon>
    </lineage>
</organism>
<dbReference type="EMBL" id="WTXG01000042">
    <property type="protein sequence ID" value="KAI0296965.1"/>
    <property type="molecule type" value="Genomic_DNA"/>
</dbReference>
<evidence type="ECO:0000313" key="2">
    <source>
        <dbReference type="Proteomes" id="UP001203297"/>
    </source>
</evidence>
<evidence type="ECO:0000313" key="1">
    <source>
        <dbReference type="EMBL" id="KAI0296965.1"/>
    </source>
</evidence>
<dbReference type="Proteomes" id="UP001203297">
    <property type="component" value="Unassembled WGS sequence"/>
</dbReference>
<sequence>MKRTVPCCRPMSMSLTLLALSSFGAYPVEKWTFYNNTSWALVLLMFLQQTRVTFKPQNVASPPNPGSIPADWTAEWKVHFPKS</sequence>
<protein>
    <submittedName>
        <fullName evidence="1">Uncharacterized protein</fullName>
    </submittedName>
</protein>
<proteinExistence type="predicted"/>
<name>A0AAD4QLL5_9AGAM</name>